<accession>A0ABX2RF89</accession>
<dbReference type="InterPro" id="IPR050575">
    <property type="entry name" value="BMC_shell"/>
</dbReference>
<dbReference type="InterPro" id="IPR000249">
    <property type="entry name" value="BMC_dom"/>
</dbReference>
<dbReference type="EMBL" id="JACCBS010000003">
    <property type="protein sequence ID" value="NYE58478.1"/>
    <property type="molecule type" value="Genomic_DNA"/>
</dbReference>
<reference evidence="5 6" key="1">
    <citation type="submission" date="2020-07" db="EMBL/GenBank/DDBJ databases">
        <title>Genomic Encyclopedia of Type Strains, Phase III (KMG-III): the genomes of soil and plant-associated and newly described type strains.</title>
        <authorList>
            <person name="Whitman W."/>
        </authorList>
    </citation>
    <scope>NUCLEOTIDE SEQUENCE [LARGE SCALE GENOMIC DNA]</scope>
    <source>
        <strain evidence="5 6">DSM 11255</strain>
    </source>
</reference>
<dbReference type="InterPro" id="IPR037233">
    <property type="entry name" value="CcmK-like_sf"/>
</dbReference>
<keyword evidence="6" id="KW-1185">Reference proteome</keyword>
<evidence type="ECO:0000259" key="4">
    <source>
        <dbReference type="PROSITE" id="PS51930"/>
    </source>
</evidence>
<name>A0ABX2RF89_9THEO</name>
<dbReference type="SMART" id="SM00877">
    <property type="entry name" value="BMC"/>
    <property type="match status" value="1"/>
</dbReference>
<evidence type="ECO:0000256" key="1">
    <source>
        <dbReference type="ARBA" id="ARBA00024322"/>
    </source>
</evidence>
<evidence type="ECO:0000256" key="3">
    <source>
        <dbReference type="PROSITE-ProRule" id="PRU01278"/>
    </source>
</evidence>
<feature type="domain" description="BMC" evidence="4">
    <location>
        <begin position="5"/>
        <end position="89"/>
    </location>
</feature>
<dbReference type="Pfam" id="PF00936">
    <property type="entry name" value="BMC"/>
    <property type="match status" value="1"/>
</dbReference>
<comment type="subcellular location">
    <subcellularLocation>
        <location evidence="1">Bacterial microcompartment</location>
    </subcellularLocation>
</comment>
<dbReference type="SUPFAM" id="SSF143414">
    <property type="entry name" value="CcmK-like"/>
    <property type="match status" value="1"/>
</dbReference>
<dbReference type="PANTHER" id="PTHR33941:SF11">
    <property type="entry name" value="BACTERIAL MICROCOMPARTMENT SHELL PROTEIN PDUJ"/>
    <property type="match status" value="1"/>
</dbReference>
<dbReference type="RefSeq" id="WP_034541818.1">
    <property type="nucleotide sequence ID" value="NZ_ATYG01000016.1"/>
</dbReference>
<dbReference type="InterPro" id="IPR044872">
    <property type="entry name" value="CcmK/CsoS1_BMC"/>
</dbReference>
<proteinExistence type="inferred from homology"/>
<evidence type="ECO:0000256" key="2">
    <source>
        <dbReference type="ARBA" id="ARBA00024446"/>
    </source>
</evidence>
<protein>
    <submittedName>
        <fullName evidence="5">Microcompartment protein CcmL/EutN</fullName>
    </submittedName>
</protein>
<comment type="similarity">
    <text evidence="3">Belongs to the bacterial microcompartments protein family.</text>
</comment>
<dbReference type="Proteomes" id="UP000604066">
    <property type="component" value="Unassembled WGS sequence"/>
</dbReference>
<evidence type="ECO:0000313" key="6">
    <source>
        <dbReference type="Proteomes" id="UP000604066"/>
    </source>
</evidence>
<sequence>MGSNALGLIETYGLTAAIEAADAALKAAMVSLIGYIKVKSGIVTVAVEGDVAAVKAAVMAGSMAAERVGKVLSVHVIPRPIADIDITLERKKEEGPEIDNSGLPDIKKVEAKDDEVFHQEQGNDLTSAMGISLEELQKMTVHELRRFARKLPGLSIKGREISKANKELLIREILAFNERSENK</sequence>
<evidence type="ECO:0000313" key="5">
    <source>
        <dbReference type="EMBL" id="NYE58478.1"/>
    </source>
</evidence>
<comment type="caution">
    <text evidence="5">The sequence shown here is derived from an EMBL/GenBank/DDBJ whole genome shotgun (WGS) entry which is preliminary data.</text>
</comment>
<gene>
    <name evidence="5" type="ORF">HDG70_002229</name>
</gene>
<dbReference type="CDD" id="cd07045">
    <property type="entry name" value="BMC_CcmK_like"/>
    <property type="match status" value="1"/>
</dbReference>
<dbReference type="PANTHER" id="PTHR33941">
    <property type="entry name" value="PROPANEDIOL UTILIZATION PROTEIN PDUA"/>
    <property type="match status" value="1"/>
</dbReference>
<keyword evidence="2" id="KW-1283">Bacterial microcompartment</keyword>
<organism evidence="5 6">
    <name type="scientific">Carboxydothermus ferrireducens DSM 11255</name>
    <dbReference type="NCBI Taxonomy" id="1119529"/>
    <lineage>
        <taxon>Bacteria</taxon>
        <taxon>Bacillati</taxon>
        <taxon>Bacillota</taxon>
        <taxon>Clostridia</taxon>
        <taxon>Thermoanaerobacterales</taxon>
        <taxon>Thermoanaerobacteraceae</taxon>
        <taxon>Carboxydothermus</taxon>
    </lineage>
</organism>
<dbReference type="Gene3D" id="3.30.70.1710">
    <property type="match status" value="1"/>
</dbReference>
<dbReference type="PROSITE" id="PS51930">
    <property type="entry name" value="BMC_2"/>
    <property type="match status" value="1"/>
</dbReference>